<evidence type="ECO:0000256" key="2">
    <source>
        <dbReference type="SAM" id="SignalP"/>
    </source>
</evidence>
<feature type="signal peptide" evidence="2">
    <location>
        <begin position="1"/>
        <end position="20"/>
    </location>
</feature>
<evidence type="ECO:0000313" key="3">
    <source>
        <dbReference type="EMBL" id="VEN61169.1"/>
    </source>
</evidence>
<dbReference type="AlphaFoldDB" id="A0A653DME7"/>
<dbReference type="Proteomes" id="UP000410492">
    <property type="component" value="Unassembled WGS sequence"/>
</dbReference>
<reference evidence="3 4" key="1">
    <citation type="submission" date="2019-01" db="EMBL/GenBank/DDBJ databases">
        <authorList>
            <person name="Sayadi A."/>
        </authorList>
    </citation>
    <scope>NUCLEOTIDE SEQUENCE [LARGE SCALE GENOMIC DNA]</scope>
</reference>
<feature type="chain" id="PRO_5024866529" evidence="2">
    <location>
        <begin position="21"/>
        <end position="201"/>
    </location>
</feature>
<keyword evidence="1" id="KW-0812">Transmembrane</keyword>
<dbReference type="EMBL" id="CAACVG010013032">
    <property type="protein sequence ID" value="VEN61169.1"/>
    <property type="molecule type" value="Genomic_DNA"/>
</dbReference>
<feature type="transmembrane region" description="Helical" evidence="1">
    <location>
        <begin position="82"/>
        <end position="102"/>
    </location>
</feature>
<keyword evidence="1" id="KW-1133">Transmembrane helix</keyword>
<keyword evidence="4" id="KW-1185">Reference proteome</keyword>
<protein>
    <submittedName>
        <fullName evidence="3">Uncharacterized protein</fullName>
    </submittedName>
</protein>
<sequence length="201" mass="22790">MKIHLLLGVVVLILLQSAYATSDTKAVSTNQLPMTTTRAKLTFVKVVAKKLHDLWENYYGRSDEHTFVGRCIGVARKIRQLLPIMIFLMGVILTKLGFLTLFSLKTMALLGLLLLINASAFAAKVATAFALKGEHKHPQTVHYHVHKDPLGGYYTEHSSPGWDHKSGEASPEIDWDRVESYNLYNKLLRQSQMRSYEEFTR</sequence>
<accession>A0A653DME7</accession>
<dbReference type="OrthoDB" id="6611212at2759"/>
<gene>
    <name evidence="3" type="ORF">CALMAC_LOCUS18645</name>
</gene>
<organism evidence="3 4">
    <name type="scientific">Callosobruchus maculatus</name>
    <name type="common">Southern cowpea weevil</name>
    <name type="synonym">Pulse bruchid</name>
    <dbReference type="NCBI Taxonomy" id="64391"/>
    <lineage>
        <taxon>Eukaryota</taxon>
        <taxon>Metazoa</taxon>
        <taxon>Ecdysozoa</taxon>
        <taxon>Arthropoda</taxon>
        <taxon>Hexapoda</taxon>
        <taxon>Insecta</taxon>
        <taxon>Pterygota</taxon>
        <taxon>Neoptera</taxon>
        <taxon>Endopterygota</taxon>
        <taxon>Coleoptera</taxon>
        <taxon>Polyphaga</taxon>
        <taxon>Cucujiformia</taxon>
        <taxon>Chrysomeloidea</taxon>
        <taxon>Chrysomelidae</taxon>
        <taxon>Bruchinae</taxon>
        <taxon>Bruchini</taxon>
        <taxon>Callosobruchus</taxon>
    </lineage>
</organism>
<evidence type="ECO:0000256" key="1">
    <source>
        <dbReference type="SAM" id="Phobius"/>
    </source>
</evidence>
<name>A0A653DME7_CALMS</name>
<evidence type="ECO:0000313" key="4">
    <source>
        <dbReference type="Proteomes" id="UP000410492"/>
    </source>
</evidence>
<keyword evidence="2" id="KW-0732">Signal</keyword>
<proteinExistence type="predicted"/>
<keyword evidence="1" id="KW-0472">Membrane</keyword>
<feature type="transmembrane region" description="Helical" evidence="1">
    <location>
        <begin position="109"/>
        <end position="131"/>
    </location>
</feature>